<dbReference type="EMBL" id="JAJUBC010000015">
    <property type="protein sequence ID" value="MDD1794217.1"/>
    <property type="molecule type" value="Genomic_DNA"/>
</dbReference>
<proteinExistence type="predicted"/>
<evidence type="ECO:0000313" key="3">
    <source>
        <dbReference type="Proteomes" id="UP001149400"/>
    </source>
</evidence>
<name>A0ABT5R3Y4_9GAMM</name>
<keyword evidence="1" id="KW-1133">Transmembrane helix</keyword>
<protein>
    <submittedName>
        <fullName evidence="2">Uncharacterized protein</fullName>
    </submittedName>
</protein>
<keyword evidence="3" id="KW-1185">Reference proteome</keyword>
<evidence type="ECO:0000313" key="2">
    <source>
        <dbReference type="EMBL" id="MDD1794217.1"/>
    </source>
</evidence>
<keyword evidence="1" id="KW-0472">Membrane</keyword>
<sequence>MAVEQSVVESINAVWATPYGVAAKYIFVSGILLQLILMITRYKMPVTEALLAVLGFKPVRNRDKWFNILHFAVIAVPLALLAIAL</sequence>
<feature type="transmembrane region" description="Helical" evidence="1">
    <location>
        <begin position="25"/>
        <end position="44"/>
    </location>
</feature>
<dbReference type="RefSeq" id="WP_274165051.1">
    <property type="nucleotide sequence ID" value="NZ_JAJUBC010000015.1"/>
</dbReference>
<reference evidence="2" key="1">
    <citation type="submission" date="2021-12" db="EMBL/GenBank/DDBJ databases">
        <title>Enterovibrio ZSDZ35 sp. nov. and Enterovibrio ZSDZ42 sp. nov., isolated from coastal seawater in Qingdao.</title>
        <authorList>
            <person name="Zhang P."/>
        </authorList>
    </citation>
    <scope>NUCLEOTIDE SEQUENCE</scope>
    <source>
        <strain evidence="2">ZSDZ42</strain>
    </source>
</reference>
<feature type="transmembrane region" description="Helical" evidence="1">
    <location>
        <begin position="65"/>
        <end position="84"/>
    </location>
</feature>
<dbReference type="Proteomes" id="UP001149400">
    <property type="component" value="Unassembled WGS sequence"/>
</dbReference>
<evidence type="ECO:0000256" key="1">
    <source>
        <dbReference type="SAM" id="Phobius"/>
    </source>
</evidence>
<organism evidence="2 3">
    <name type="scientific">Enterovibrio gelatinilyticus</name>
    <dbReference type="NCBI Taxonomy" id="2899819"/>
    <lineage>
        <taxon>Bacteria</taxon>
        <taxon>Pseudomonadati</taxon>
        <taxon>Pseudomonadota</taxon>
        <taxon>Gammaproteobacteria</taxon>
        <taxon>Vibrionales</taxon>
        <taxon>Vibrionaceae</taxon>
        <taxon>Enterovibrio</taxon>
    </lineage>
</organism>
<gene>
    <name evidence="2" type="ORF">LRP50_13835</name>
</gene>
<keyword evidence="1" id="KW-0812">Transmembrane</keyword>
<accession>A0ABT5R3Y4</accession>
<comment type="caution">
    <text evidence="2">The sequence shown here is derived from an EMBL/GenBank/DDBJ whole genome shotgun (WGS) entry which is preliminary data.</text>
</comment>